<dbReference type="InterPro" id="IPR001739">
    <property type="entry name" value="Methyl_CpG_DNA-bd"/>
</dbReference>
<feature type="domain" description="MBD" evidence="2">
    <location>
        <begin position="2"/>
        <end position="44"/>
    </location>
</feature>
<comment type="caution">
    <text evidence="3">The sequence shown here is derived from an EMBL/GenBank/DDBJ whole genome shotgun (WGS) entry which is preliminary data.</text>
</comment>
<sequence>MGWRRQLCVRSTIVSEVKGNFSYFAQDGKKLSTYLKVVRILSPEDIADDVELMFANCRQVNTDHSDVGRA</sequence>
<accession>A0A6A5FV69</accession>
<dbReference type="RefSeq" id="XP_053578680.1">
    <property type="nucleotide sequence ID" value="XM_053735114.1"/>
</dbReference>
<dbReference type="InterPro" id="IPR016177">
    <property type="entry name" value="DNA-bd_dom_sf"/>
</dbReference>
<proteinExistence type="predicted"/>
<dbReference type="GO" id="GO:0003677">
    <property type="term" value="F:DNA binding"/>
    <property type="evidence" value="ECO:0007669"/>
    <property type="project" value="InterPro"/>
</dbReference>
<evidence type="ECO:0000313" key="3">
    <source>
        <dbReference type="EMBL" id="KAF1746433.1"/>
    </source>
</evidence>
<dbReference type="CTD" id="78777592"/>
<dbReference type="Pfam" id="PF01429">
    <property type="entry name" value="MBD"/>
    <property type="match status" value="1"/>
</dbReference>
<dbReference type="SUPFAM" id="SSF54171">
    <property type="entry name" value="DNA-binding domain"/>
    <property type="match status" value="1"/>
</dbReference>
<dbReference type="Gene3D" id="1.20.920.10">
    <property type="entry name" value="Bromodomain-like"/>
    <property type="match status" value="1"/>
</dbReference>
<reference evidence="3 4" key="1">
    <citation type="submission" date="2019-12" db="EMBL/GenBank/DDBJ databases">
        <title>Chromosome-level assembly of the Caenorhabditis remanei genome.</title>
        <authorList>
            <person name="Teterina A.A."/>
            <person name="Willis J.H."/>
            <person name="Phillips P.C."/>
        </authorList>
    </citation>
    <scope>NUCLEOTIDE SEQUENCE [LARGE SCALE GENOMIC DNA]</scope>
    <source>
        <strain evidence="3 4">PX506</strain>
        <tissue evidence="3">Whole organism</tissue>
    </source>
</reference>
<dbReference type="AlphaFoldDB" id="A0A6A5FV69"/>
<evidence type="ECO:0000313" key="4">
    <source>
        <dbReference type="Proteomes" id="UP000483820"/>
    </source>
</evidence>
<dbReference type="InterPro" id="IPR036427">
    <property type="entry name" value="Bromodomain-like_sf"/>
</dbReference>
<protein>
    <recommendedName>
        <fullName evidence="2">MBD domain-containing protein</fullName>
    </recommendedName>
</protein>
<dbReference type="Proteomes" id="UP000483820">
    <property type="component" value="Chromosome X"/>
</dbReference>
<dbReference type="GeneID" id="78777592"/>
<gene>
    <name evidence="3" type="ORF">GCK72_022888</name>
</gene>
<evidence type="ECO:0000256" key="1">
    <source>
        <dbReference type="ARBA" id="ARBA00023117"/>
    </source>
</evidence>
<name>A0A6A5FV69_CAERE</name>
<keyword evidence="1" id="KW-0103">Bromodomain</keyword>
<dbReference type="SUPFAM" id="SSF47370">
    <property type="entry name" value="Bromodomain"/>
    <property type="match status" value="1"/>
</dbReference>
<organism evidence="3 4">
    <name type="scientific">Caenorhabditis remanei</name>
    <name type="common">Caenorhabditis vulgaris</name>
    <dbReference type="NCBI Taxonomy" id="31234"/>
    <lineage>
        <taxon>Eukaryota</taxon>
        <taxon>Metazoa</taxon>
        <taxon>Ecdysozoa</taxon>
        <taxon>Nematoda</taxon>
        <taxon>Chromadorea</taxon>
        <taxon>Rhabditida</taxon>
        <taxon>Rhabditina</taxon>
        <taxon>Rhabditomorpha</taxon>
        <taxon>Rhabditoidea</taxon>
        <taxon>Rhabditidae</taxon>
        <taxon>Peloderinae</taxon>
        <taxon>Caenorhabditis</taxon>
    </lineage>
</organism>
<evidence type="ECO:0000259" key="2">
    <source>
        <dbReference type="Pfam" id="PF01429"/>
    </source>
</evidence>
<dbReference type="EMBL" id="WUAV01000006">
    <property type="protein sequence ID" value="KAF1746433.1"/>
    <property type="molecule type" value="Genomic_DNA"/>
</dbReference>
<dbReference type="KEGG" id="crq:GCK72_022888"/>